<organism evidence="1 2">
    <name type="scientific">Synaphobranchus kaupii</name>
    <name type="common">Kaup's arrowtooth eel</name>
    <dbReference type="NCBI Taxonomy" id="118154"/>
    <lineage>
        <taxon>Eukaryota</taxon>
        <taxon>Metazoa</taxon>
        <taxon>Chordata</taxon>
        <taxon>Craniata</taxon>
        <taxon>Vertebrata</taxon>
        <taxon>Euteleostomi</taxon>
        <taxon>Actinopterygii</taxon>
        <taxon>Neopterygii</taxon>
        <taxon>Teleostei</taxon>
        <taxon>Anguilliformes</taxon>
        <taxon>Synaphobranchidae</taxon>
        <taxon>Synaphobranchus</taxon>
    </lineage>
</organism>
<proteinExistence type="predicted"/>
<keyword evidence="2" id="KW-1185">Reference proteome</keyword>
<dbReference type="EMBL" id="JAINUF010000018">
    <property type="protein sequence ID" value="KAJ8338594.1"/>
    <property type="molecule type" value="Genomic_DNA"/>
</dbReference>
<evidence type="ECO:0000313" key="2">
    <source>
        <dbReference type="Proteomes" id="UP001152622"/>
    </source>
</evidence>
<dbReference type="Proteomes" id="UP001152622">
    <property type="component" value="Chromosome 18"/>
</dbReference>
<dbReference type="AlphaFoldDB" id="A0A9Q1IGE6"/>
<reference evidence="1" key="1">
    <citation type="journal article" date="2023" name="Science">
        <title>Genome structures resolve the early diversification of teleost fishes.</title>
        <authorList>
            <person name="Parey E."/>
            <person name="Louis A."/>
            <person name="Montfort J."/>
            <person name="Bouchez O."/>
            <person name="Roques C."/>
            <person name="Iampietro C."/>
            <person name="Lluch J."/>
            <person name="Castinel A."/>
            <person name="Donnadieu C."/>
            <person name="Desvignes T."/>
            <person name="Floi Bucao C."/>
            <person name="Jouanno E."/>
            <person name="Wen M."/>
            <person name="Mejri S."/>
            <person name="Dirks R."/>
            <person name="Jansen H."/>
            <person name="Henkel C."/>
            <person name="Chen W.J."/>
            <person name="Zahm M."/>
            <person name="Cabau C."/>
            <person name="Klopp C."/>
            <person name="Thompson A.W."/>
            <person name="Robinson-Rechavi M."/>
            <person name="Braasch I."/>
            <person name="Lecointre G."/>
            <person name="Bobe J."/>
            <person name="Postlethwait J.H."/>
            <person name="Berthelot C."/>
            <person name="Roest Crollius H."/>
            <person name="Guiguen Y."/>
        </authorList>
    </citation>
    <scope>NUCLEOTIDE SEQUENCE</scope>
    <source>
        <strain evidence="1">WJC10195</strain>
    </source>
</reference>
<accession>A0A9Q1IGE6</accession>
<evidence type="ECO:0000313" key="1">
    <source>
        <dbReference type="EMBL" id="KAJ8338594.1"/>
    </source>
</evidence>
<gene>
    <name evidence="1" type="ORF">SKAU_G00375600</name>
</gene>
<name>A0A9Q1IGE6_SYNKA</name>
<comment type="caution">
    <text evidence="1">The sequence shown here is derived from an EMBL/GenBank/DDBJ whole genome shotgun (WGS) entry which is preliminary data.</text>
</comment>
<sequence length="77" mass="8610">MEHKMERWAWPSSPQISFPGLSVAKNVLRLQSTCPVPSDPGVRPDRDAAGMVCDALTLLARWSRRESLPGERWGSHP</sequence>
<protein>
    <submittedName>
        <fullName evidence="1">Uncharacterized protein</fullName>
    </submittedName>
</protein>